<feature type="transmembrane region" description="Helical" evidence="1">
    <location>
        <begin position="98"/>
        <end position="118"/>
    </location>
</feature>
<keyword evidence="1" id="KW-0472">Membrane</keyword>
<keyword evidence="2" id="KW-1185">Reference proteome</keyword>
<reference evidence="3" key="1">
    <citation type="submission" date="2024-02" db="UniProtKB">
        <authorList>
            <consortium name="WormBaseParasite"/>
        </authorList>
    </citation>
    <scope>IDENTIFICATION</scope>
</reference>
<dbReference type="WBParaSite" id="MBELARI_LOCUS3208">
    <property type="protein sequence ID" value="MBELARI_LOCUS3208"/>
    <property type="gene ID" value="MBELARI_LOCUS3208"/>
</dbReference>
<evidence type="ECO:0000313" key="3">
    <source>
        <dbReference type="WBParaSite" id="MBELARI_LOCUS3208"/>
    </source>
</evidence>
<keyword evidence="1" id="KW-1133">Transmembrane helix</keyword>
<dbReference type="InterPro" id="IPR036259">
    <property type="entry name" value="MFS_trans_sf"/>
</dbReference>
<protein>
    <submittedName>
        <fullName evidence="3">Uncharacterized protein</fullName>
    </submittedName>
</protein>
<sequence>MKVLERIHNINRHEVDVKALGEVFREKKQQLEDTEATKSKTEAYSIFHLFCTPQLIAYTVALSEYRFKWLGRKISHHIFCVITMIFLFASMIGDLTNAPTAIVVQLFAVLGIICNEIFPTALRNTSYAFTQFVQSIAPILAPHLYSVSGSHKWLPPVIMLAWVFADIIVFAFCYS</sequence>
<feature type="transmembrane region" description="Helical" evidence="1">
    <location>
        <begin position="125"/>
        <end position="145"/>
    </location>
</feature>
<dbReference type="SUPFAM" id="SSF103473">
    <property type="entry name" value="MFS general substrate transporter"/>
    <property type="match status" value="1"/>
</dbReference>
<evidence type="ECO:0000256" key="1">
    <source>
        <dbReference type="SAM" id="Phobius"/>
    </source>
</evidence>
<dbReference type="Proteomes" id="UP000887575">
    <property type="component" value="Unassembled WGS sequence"/>
</dbReference>
<accession>A0AAF3F8I5</accession>
<keyword evidence="1" id="KW-0812">Transmembrane</keyword>
<organism evidence="2 3">
    <name type="scientific">Mesorhabditis belari</name>
    <dbReference type="NCBI Taxonomy" id="2138241"/>
    <lineage>
        <taxon>Eukaryota</taxon>
        <taxon>Metazoa</taxon>
        <taxon>Ecdysozoa</taxon>
        <taxon>Nematoda</taxon>
        <taxon>Chromadorea</taxon>
        <taxon>Rhabditida</taxon>
        <taxon>Rhabditina</taxon>
        <taxon>Rhabditomorpha</taxon>
        <taxon>Rhabditoidea</taxon>
        <taxon>Rhabditidae</taxon>
        <taxon>Mesorhabditinae</taxon>
        <taxon>Mesorhabditis</taxon>
    </lineage>
</organism>
<name>A0AAF3F8I5_9BILA</name>
<proteinExistence type="predicted"/>
<dbReference type="AlphaFoldDB" id="A0AAF3F8I5"/>
<feature type="transmembrane region" description="Helical" evidence="1">
    <location>
        <begin position="74"/>
        <end position="92"/>
    </location>
</feature>
<evidence type="ECO:0000313" key="2">
    <source>
        <dbReference type="Proteomes" id="UP000887575"/>
    </source>
</evidence>
<feature type="transmembrane region" description="Helical" evidence="1">
    <location>
        <begin position="157"/>
        <end position="174"/>
    </location>
</feature>
<dbReference type="Gene3D" id="1.20.1250.20">
    <property type="entry name" value="MFS general substrate transporter like domains"/>
    <property type="match status" value="1"/>
</dbReference>